<dbReference type="EMBL" id="PPHD01088481">
    <property type="protein sequence ID" value="POI20113.1"/>
    <property type="molecule type" value="Genomic_DNA"/>
</dbReference>
<dbReference type="PANTHER" id="PTHR45734">
    <property type="entry name" value="TENSIN"/>
    <property type="match status" value="1"/>
</dbReference>
<dbReference type="PANTHER" id="PTHR45734:SF6">
    <property type="entry name" value="TENSIN-4"/>
    <property type="match status" value="1"/>
</dbReference>
<dbReference type="Gene3D" id="2.30.29.30">
    <property type="entry name" value="Pleckstrin-homology domain (PH domain)/Phosphotyrosine-binding domain (PTB)"/>
    <property type="match status" value="2"/>
</dbReference>
<evidence type="ECO:0000313" key="4">
    <source>
        <dbReference type="Proteomes" id="UP000237246"/>
    </source>
</evidence>
<dbReference type="Pfam" id="PF08416">
    <property type="entry name" value="PTB"/>
    <property type="match status" value="1"/>
</dbReference>
<reference evidence="3 4" key="1">
    <citation type="submission" date="2018-01" db="EMBL/GenBank/DDBJ databases">
        <title>Comparison of the Chinese Bamboo Partridge and Red Junglefowl genome sequences highlights the importance of demography in genome evolution.</title>
        <authorList>
            <person name="Tiley G.P."/>
            <person name="Kimball R.T."/>
            <person name="Braun E.L."/>
            <person name="Burleigh J.G."/>
        </authorList>
    </citation>
    <scope>NUCLEOTIDE SEQUENCE [LARGE SCALE GENOMIC DNA]</scope>
    <source>
        <strain evidence="3">RTK389</strain>
        <tissue evidence="3">Blood</tissue>
    </source>
</reference>
<keyword evidence="4" id="KW-1185">Reference proteome</keyword>
<dbReference type="InterPro" id="IPR013625">
    <property type="entry name" value="PTB"/>
</dbReference>
<organism evidence="3 4">
    <name type="scientific">Bambusicola thoracicus</name>
    <name type="common">Chinese bamboo-partridge</name>
    <name type="synonym">Perdix thoracica</name>
    <dbReference type="NCBI Taxonomy" id="9083"/>
    <lineage>
        <taxon>Eukaryota</taxon>
        <taxon>Metazoa</taxon>
        <taxon>Chordata</taxon>
        <taxon>Craniata</taxon>
        <taxon>Vertebrata</taxon>
        <taxon>Euteleostomi</taxon>
        <taxon>Archelosauria</taxon>
        <taxon>Archosauria</taxon>
        <taxon>Dinosauria</taxon>
        <taxon>Saurischia</taxon>
        <taxon>Theropoda</taxon>
        <taxon>Coelurosauria</taxon>
        <taxon>Aves</taxon>
        <taxon>Neognathae</taxon>
        <taxon>Galloanserae</taxon>
        <taxon>Galliformes</taxon>
        <taxon>Phasianidae</taxon>
        <taxon>Perdicinae</taxon>
        <taxon>Bambusicola</taxon>
    </lineage>
</organism>
<feature type="domain" description="PTB" evidence="2">
    <location>
        <begin position="15"/>
        <end position="70"/>
    </location>
</feature>
<dbReference type="SUPFAM" id="SSF50729">
    <property type="entry name" value="PH domain-like"/>
    <property type="match status" value="1"/>
</dbReference>
<feature type="signal peptide" evidence="1">
    <location>
        <begin position="1"/>
        <end position="17"/>
    </location>
</feature>
<keyword evidence="1" id="KW-0732">Signal</keyword>
<evidence type="ECO:0000259" key="2">
    <source>
        <dbReference type="Pfam" id="PF08416"/>
    </source>
</evidence>
<evidence type="ECO:0000313" key="3">
    <source>
        <dbReference type="EMBL" id="POI20113.1"/>
    </source>
</evidence>
<accession>A0A2P4S7M7</accession>
<dbReference type="GO" id="GO:0005925">
    <property type="term" value="C:focal adhesion"/>
    <property type="evidence" value="ECO:0007669"/>
    <property type="project" value="TreeGrafter"/>
</dbReference>
<dbReference type="InterPro" id="IPR033929">
    <property type="entry name" value="Tensin_PTB"/>
</dbReference>
<proteinExistence type="predicted"/>
<dbReference type="InterPro" id="IPR051484">
    <property type="entry name" value="Tensin_PTEN_phosphatase"/>
</dbReference>
<comment type="caution">
    <text evidence="3">The sequence shown here is derived from an EMBL/GenBank/DDBJ whole genome shotgun (WGS) entry which is preliminary data.</text>
</comment>
<gene>
    <name evidence="3" type="ORF">CIB84_016140</name>
</gene>
<dbReference type="Proteomes" id="UP000237246">
    <property type="component" value="Unassembled WGS sequence"/>
</dbReference>
<dbReference type="InterPro" id="IPR011993">
    <property type="entry name" value="PH-like_dom_sf"/>
</dbReference>
<dbReference type="AlphaFoldDB" id="A0A2P4S7M7"/>
<evidence type="ECO:0000256" key="1">
    <source>
        <dbReference type="SAM" id="SignalP"/>
    </source>
</evidence>
<dbReference type="CDD" id="cd01213">
    <property type="entry name" value="PTB_tensin"/>
    <property type="match status" value="1"/>
</dbReference>
<feature type="chain" id="PRO_5015160393" description="PTB domain-containing protein" evidence="1">
    <location>
        <begin position="18"/>
        <end position="121"/>
    </location>
</feature>
<dbReference type="OrthoDB" id="6273691at2759"/>
<sequence>MQWMLTLLCAVPAECNALYLGTVSTETLTGAPAVQKATSCTLELDPLPTPTLVRLRASEQGVTLTDVQRRWQKYCKSSRIFGFVAKSQTESENLCHLFAEYDPVQPAALVIDLITKLLPAP</sequence>
<protein>
    <recommendedName>
        <fullName evidence="2">PTB domain-containing protein</fullName>
    </recommendedName>
</protein>
<name>A0A2P4S7M7_BAMTH</name>